<dbReference type="InterPro" id="IPR050226">
    <property type="entry name" value="NagZ_Beta-hexosaminidase"/>
</dbReference>
<accession>A0A2T6BS97</accession>
<evidence type="ECO:0000256" key="3">
    <source>
        <dbReference type="ARBA" id="ARBA00012663"/>
    </source>
</evidence>
<comment type="catalytic activity">
    <reaction evidence="1">
        <text>Hydrolysis of terminal non-reducing N-acetyl-D-hexosamine residues in N-acetyl-beta-D-hexosaminides.</text>
        <dbReference type="EC" id="3.2.1.52"/>
    </reaction>
</comment>
<evidence type="ECO:0000256" key="4">
    <source>
        <dbReference type="ARBA" id="ARBA00022801"/>
    </source>
</evidence>
<dbReference type="InterPro" id="IPR017853">
    <property type="entry name" value="GH"/>
</dbReference>
<evidence type="ECO:0000256" key="5">
    <source>
        <dbReference type="ARBA" id="ARBA00023295"/>
    </source>
</evidence>
<keyword evidence="5" id="KW-0326">Glycosidase</keyword>
<dbReference type="InterPro" id="IPR036962">
    <property type="entry name" value="Glyco_hydro_3_N_sf"/>
</dbReference>
<dbReference type="EC" id="3.2.1.52" evidence="3"/>
<comment type="similarity">
    <text evidence="2">Belongs to the glycosyl hydrolase 3 family.</text>
</comment>
<dbReference type="PANTHER" id="PTHR30480:SF13">
    <property type="entry name" value="BETA-HEXOSAMINIDASE"/>
    <property type="match status" value="1"/>
</dbReference>
<dbReference type="GO" id="GO:0004563">
    <property type="term" value="F:beta-N-acetylhexosaminidase activity"/>
    <property type="evidence" value="ECO:0007669"/>
    <property type="project" value="UniProtKB-EC"/>
</dbReference>
<organism evidence="7 8">
    <name type="scientific">Kordia periserrulae</name>
    <dbReference type="NCBI Taxonomy" id="701523"/>
    <lineage>
        <taxon>Bacteria</taxon>
        <taxon>Pseudomonadati</taxon>
        <taxon>Bacteroidota</taxon>
        <taxon>Flavobacteriia</taxon>
        <taxon>Flavobacteriales</taxon>
        <taxon>Flavobacteriaceae</taxon>
        <taxon>Kordia</taxon>
    </lineage>
</organism>
<dbReference type="AlphaFoldDB" id="A0A2T6BS97"/>
<keyword evidence="4" id="KW-0378">Hydrolase</keyword>
<dbReference type="Proteomes" id="UP000244090">
    <property type="component" value="Unassembled WGS sequence"/>
</dbReference>
<dbReference type="RefSeq" id="WP_108116495.1">
    <property type="nucleotide sequence ID" value="NZ_QBKT01000011.1"/>
</dbReference>
<dbReference type="GO" id="GO:0009254">
    <property type="term" value="P:peptidoglycan turnover"/>
    <property type="evidence" value="ECO:0007669"/>
    <property type="project" value="TreeGrafter"/>
</dbReference>
<comment type="caution">
    <text evidence="7">The sequence shown here is derived from an EMBL/GenBank/DDBJ whole genome shotgun (WGS) entry which is preliminary data.</text>
</comment>
<name>A0A2T6BS97_9FLAO</name>
<evidence type="ECO:0000259" key="6">
    <source>
        <dbReference type="Pfam" id="PF00933"/>
    </source>
</evidence>
<dbReference type="Gene3D" id="3.20.20.300">
    <property type="entry name" value="Glycoside hydrolase, family 3, N-terminal domain"/>
    <property type="match status" value="1"/>
</dbReference>
<feature type="domain" description="Glycoside hydrolase family 3 N-terminal" evidence="6">
    <location>
        <begin position="29"/>
        <end position="361"/>
    </location>
</feature>
<reference evidence="7 8" key="1">
    <citation type="submission" date="2018-04" db="EMBL/GenBank/DDBJ databases">
        <title>Genomic Encyclopedia of Archaeal and Bacterial Type Strains, Phase II (KMG-II): from individual species to whole genera.</title>
        <authorList>
            <person name="Goeker M."/>
        </authorList>
    </citation>
    <scope>NUCLEOTIDE SEQUENCE [LARGE SCALE GENOMIC DNA]</scope>
    <source>
        <strain evidence="7 8">DSM 25731</strain>
    </source>
</reference>
<evidence type="ECO:0000256" key="1">
    <source>
        <dbReference type="ARBA" id="ARBA00001231"/>
    </source>
</evidence>
<evidence type="ECO:0000313" key="8">
    <source>
        <dbReference type="Proteomes" id="UP000244090"/>
    </source>
</evidence>
<dbReference type="OrthoDB" id="9805821at2"/>
<keyword evidence="8" id="KW-1185">Reference proteome</keyword>
<dbReference type="SUPFAM" id="SSF51445">
    <property type="entry name" value="(Trans)glycosidases"/>
    <property type="match status" value="1"/>
</dbReference>
<sequence>MKIYTGIIAIAFLLMGNLAFSQVQQVDSLEIKIGQMIMLGIGKDTEILPDNKILADIQAQKLGGILLYEKNIAKENSVEKLKKLIAILKKDAELPLLVSIDEEGGLVNRLKQKYGFPKTVSAKYLGDTNDIDSTKYYSDIIAHNLLSLGINVNYAPVLDVHNADNPPIGKNERAFSENPQEIIEHARQVISSHRYFNVKTVVKHFPGHGNSRQDSHYNVTDVSNYWKPQEVFPYVKLMYEGNVDAIMTAHIVNDKLDDSKLPATLSKKIMTDYLRGDLGYTGVIFSDDMQMKAIADQFGFEKSIQMAIHAGVDVLMFSNHIPMKGRDMILPQDIIDIVKKMVKDGEISEKRIDESYQRILKFKASL</sequence>
<evidence type="ECO:0000313" key="7">
    <source>
        <dbReference type="EMBL" id="PTX58963.1"/>
    </source>
</evidence>
<dbReference type="Pfam" id="PF00933">
    <property type="entry name" value="Glyco_hydro_3"/>
    <property type="match status" value="1"/>
</dbReference>
<proteinExistence type="inferred from homology"/>
<protein>
    <recommendedName>
        <fullName evidence="3">beta-N-acetylhexosaminidase</fullName>
        <ecNumber evidence="3">3.2.1.52</ecNumber>
    </recommendedName>
</protein>
<dbReference type="EMBL" id="QBKT01000011">
    <property type="protein sequence ID" value="PTX58963.1"/>
    <property type="molecule type" value="Genomic_DNA"/>
</dbReference>
<evidence type="ECO:0000256" key="2">
    <source>
        <dbReference type="ARBA" id="ARBA00005336"/>
    </source>
</evidence>
<dbReference type="GO" id="GO:0005975">
    <property type="term" value="P:carbohydrate metabolic process"/>
    <property type="evidence" value="ECO:0007669"/>
    <property type="project" value="InterPro"/>
</dbReference>
<dbReference type="InterPro" id="IPR001764">
    <property type="entry name" value="Glyco_hydro_3_N"/>
</dbReference>
<gene>
    <name evidence="7" type="ORF">C8N46_11132</name>
</gene>
<dbReference type="PANTHER" id="PTHR30480">
    <property type="entry name" value="BETA-HEXOSAMINIDASE-RELATED"/>
    <property type="match status" value="1"/>
</dbReference>